<keyword evidence="1" id="KW-0677">Repeat</keyword>
<dbReference type="PANTHER" id="PTHR44858:SF1">
    <property type="entry name" value="UDP-N-ACETYLGLUCOSAMINE--PEPTIDE N-ACETYLGLUCOSAMINYLTRANSFERASE SPINDLY-RELATED"/>
    <property type="match status" value="1"/>
</dbReference>
<evidence type="ECO:0000313" key="6">
    <source>
        <dbReference type="Proteomes" id="UP000053235"/>
    </source>
</evidence>
<dbReference type="OrthoDB" id="9815010at2"/>
<keyword evidence="4" id="KW-0732">Signal</keyword>
<reference evidence="6" key="1">
    <citation type="submission" date="2015-07" db="EMBL/GenBank/DDBJ databases">
        <authorList>
            <person name="Rodrigo-Torres Lidia"/>
            <person name="Arahal R.David."/>
        </authorList>
    </citation>
    <scope>NUCLEOTIDE SEQUENCE [LARGE SCALE GENOMIC DNA]</scope>
    <source>
        <strain evidence="6">CECT 5112</strain>
    </source>
</reference>
<protein>
    <submittedName>
        <fullName evidence="5">Putative PEP-CTERM system TPR-repeat lipoprotein</fullName>
    </submittedName>
</protein>
<feature type="chain" id="PRO_5005809115" evidence="4">
    <location>
        <begin position="34"/>
        <end position="192"/>
    </location>
</feature>
<dbReference type="Pfam" id="PF13432">
    <property type="entry name" value="TPR_16"/>
    <property type="match status" value="1"/>
</dbReference>
<keyword evidence="5" id="KW-0449">Lipoprotein</keyword>
<dbReference type="PROSITE" id="PS50005">
    <property type="entry name" value="TPR"/>
    <property type="match status" value="1"/>
</dbReference>
<evidence type="ECO:0000256" key="3">
    <source>
        <dbReference type="PROSITE-ProRule" id="PRU00339"/>
    </source>
</evidence>
<dbReference type="EMBL" id="CXWD01000009">
    <property type="protein sequence ID" value="CTQ70855.1"/>
    <property type="molecule type" value="Genomic_DNA"/>
</dbReference>
<keyword evidence="6" id="KW-1185">Reference proteome</keyword>
<evidence type="ECO:0000256" key="4">
    <source>
        <dbReference type="SAM" id="SignalP"/>
    </source>
</evidence>
<dbReference type="RefSeq" id="WP_055672207.1">
    <property type="nucleotide sequence ID" value="NZ_CXWD01000009.1"/>
</dbReference>
<sequence length="192" mass="21576">MQASAILRSRHLLPALALLLCFAFLNASRLAQAGDLPDQRLFDALLSSKSEMEARIVEAEIWESWIAAAPSADLEAKVRSAMSKRRVADYEGALMELNSALETAPDYAEAWNQRAFIHYLQGKPDRSLEDIERVLALEPRHFGALSGKGRILMEQGRVRLAQQALREAVALHPFIPERFLLIREQEEKGIDL</sequence>
<feature type="repeat" description="TPR" evidence="3">
    <location>
        <begin position="108"/>
        <end position="141"/>
    </location>
</feature>
<organism evidence="5 6">
    <name type="scientific">Roseibium alexandrii</name>
    <dbReference type="NCBI Taxonomy" id="388408"/>
    <lineage>
        <taxon>Bacteria</taxon>
        <taxon>Pseudomonadati</taxon>
        <taxon>Pseudomonadota</taxon>
        <taxon>Alphaproteobacteria</taxon>
        <taxon>Hyphomicrobiales</taxon>
        <taxon>Stappiaceae</taxon>
        <taxon>Roseibium</taxon>
    </lineage>
</organism>
<dbReference type="Proteomes" id="UP000053235">
    <property type="component" value="Unassembled WGS sequence"/>
</dbReference>
<name>A0A0M7A6T3_9HYPH</name>
<keyword evidence="2 3" id="KW-0802">TPR repeat</keyword>
<evidence type="ECO:0000256" key="1">
    <source>
        <dbReference type="ARBA" id="ARBA00022737"/>
    </source>
</evidence>
<feature type="signal peptide" evidence="4">
    <location>
        <begin position="1"/>
        <end position="33"/>
    </location>
</feature>
<dbReference type="SMART" id="SM00028">
    <property type="entry name" value="TPR"/>
    <property type="match status" value="3"/>
</dbReference>
<dbReference type="InterPro" id="IPR050498">
    <property type="entry name" value="Ycf3"/>
</dbReference>
<evidence type="ECO:0000256" key="2">
    <source>
        <dbReference type="ARBA" id="ARBA00022803"/>
    </source>
</evidence>
<dbReference type="STRING" id="388408.LAX5112_02631"/>
<evidence type="ECO:0000313" key="5">
    <source>
        <dbReference type="EMBL" id="CTQ70855.1"/>
    </source>
</evidence>
<dbReference type="AlphaFoldDB" id="A0A0M7A6T3"/>
<gene>
    <name evidence="5" type="ORF">LAX5112_02631</name>
</gene>
<dbReference type="SUPFAM" id="SSF48452">
    <property type="entry name" value="TPR-like"/>
    <property type="match status" value="1"/>
</dbReference>
<dbReference type="InterPro" id="IPR019734">
    <property type="entry name" value="TPR_rpt"/>
</dbReference>
<dbReference type="InterPro" id="IPR011990">
    <property type="entry name" value="TPR-like_helical_dom_sf"/>
</dbReference>
<proteinExistence type="predicted"/>
<accession>A0A0M7A6T3</accession>
<dbReference type="Gene3D" id="1.25.40.10">
    <property type="entry name" value="Tetratricopeptide repeat domain"/>
    <property type="match status" value="1"/>
</dbReference>
<dbReference type="PANTHER" id="PTHR44858">
    <property type="entry name" value="TETRATRICOPEPTIDE REPEAT PROTEIN 6"/>
    <property type="match status" value="1"/>
</dbReference>